<name>A0AC60Q2G0_IXOPE</name>
<accession>A0AC60Q2G0</accession>
<protein>
    <submittedName>
        <fullName evidence="1">Uncharacterized protein</fullName>
    </submittedName>
</protein>
<comment type="caution">
    <text evidence="1">The sequence shown here is derived from an EMBL/GenBank/DDBJ whole genome shotgun (WGS) entry which is preliminary data.</text>
</comment>
<evidence type="ECO:0000313" key="2">
    <source>
        <dbReference type="Proteomes" id="UP000805193"/>
    </source>
</evidence>
<evidence type="ECO:0000313" key="1">
    <source>
        <dbReference type="EMBL" id="KAG0427158.1"/>
    </source>
</evidence>
<dbReference type="Proteomes" id="UP000805193">
    <property type="component" value="Unassembled WGS sequence"/>
</dbReference>
<keyword evidence="2" id="KW-1185">Reference proteome</keyword>
<organism evidence="1 2">
    <name type="scientific">Ixodes persulcatus</name>
    <name type="common">Taiga tick</name>
    <dbReference type="NCBI Taxonomy" id="34615"/>
    <lineage>
        <taxon>Eukaryota</taxon>
        <taxon>Metazoa</taxon>
        <taxon>Ecdysozoa</taxon>
        <taxon>Arthropoda</taxon>
        <taxon>Chelicerata</taxon>
        <taxon>Arachnida</taxon>
        <taxon>Acari</taxon>
        <taxon>Parasitiformes</taxon>
        <taxon>Ixodida</taxon>
        <taxon>Ixodoidea</taxon>
        <taxon>Ixodidae</taxon>
        <taxon>Ixodinae</taxon>
        <taxon>Ixodes</taxon>
    </lineage>
</organism>
<dbReference type="EMBL" id="JABSTQ010009654">
    <property type="protein sequence ID" value="KAG0427158.1"/>
    <property type="molecule type" value="Genomic_DNA"/>
</dbReference>
<proteinExistence type="predicted"/>
<gene>
    <name evidence="1" type="ORF">HPB47_025832</name>
</gene>
<reference evidence="1 2" key="1">
    <citation type="journal article" date="2020" name="Cell">
        <title>Large-Scale Comparative Analyses of Tick Genomes Elucidate Their Genetic Diversity and Vector Capacities.</title>
        <authorList>
            <consortium name="Tick Genome and Microbiome Consortium (TIGMIC)"/>
            <person name="Jia N."/>
            <person name="Wang J."/>
            <person name="Shi W."/>
            <person name="Du L."/>
            <person name="Sun Y."/>
            <person name="Zhan W."/>
            <person name="Jiang J.F."/>
            <person name="Wang Q."/>
            <person name="Zhang B."/>
            <person name="Ji P."/>
            <person name="Bell-Sakyi L."/>
            <person name="Cui X.M."/>
            <person name="Yuan T.T."/>
            <person name="Jiang B.G."/>
            <person name="Yang W.F."/>
            <person name="Lam T.T."/>
            <person name="Chang Q.C."/>
            <person name="Ding S.J."/>
            <person name="Wang X.J."/>
            <person name="Zhu J.G."/>
            <person name="Ruan X.D."/>
            <person name="Zhao L."/>
            <person name="Wei J.T."/>
            <person name="Ye R.Z."/>
            <person name="Que T.C."/>
            <person name="Du C.H."/>
            <person name="Zhou Y.H."/>
            <person name="Cheng J.X."/>
            <person name="Dai P.F."/>
            <person name="Guo W.B."/>
            <person name="Han X.H."/>
            <person name="Huang E.J."/>
            <person name="Li L.F."/>
            <person name="Wei W."/>
            <person name="Gao Y.C."/>
            <person name="Liu J.Z."/>
            <person name="Shao H.Z."/>
            <person name="Wang X."/>
            <person name="Wang C.C."/>
            <person name="Yang T.C."/>
            <person name="Huo Q.B."/>
            <person name="Li W."/>
            <person name="Chen H.Y."/>
            <person name="Chen S.E."/>
            <person name="Zhou L.G."/>
            <person name="Ni X.B."/>
            <person name="Tian J.H."/>
            <person name="Sheng Y."/>
            <person name="Liu T."/>
            <person name="Pan Y.S."/>
            <person name="Xia L.Y."/>
            <person name="Li J."/>
            <person name="Zhao F."/>
            <person name="Cao W.C."/>
        </authorList>
    </citation>
    <scope>NUCLEOTIDE SEQUENCE [LARGE SCALE GENOMIC DNA]</scope>
    <source>
        <strain evidence="1">Iper-2018</strain>
    </source>
</reference>
<sequence length="134" mass="14433">MYFGRVLFHRVPLFPTGESPLPDTSGARFQSDSFPKQPSGGASSVAGRVMTHGSHRNDSWKEGSVLGVMRRDASQLHFSGVPTERLLPRPSTSGTLEEPCGCCLRLTIGAYFQLSFDAASPEGRGEAVGGSFYH</sequence>